<protein>
    <submittedName>
        <fullName evidence="2">Uncharacterized protein</fullName>
    </submittedName>
</protein>
<accession>A0A5N5JCY8</accession>
<dbReference type="AlphaFoldDB" id="A0A5N5JCY8"/>
<organism evidence="2 3">
    <name type="scientific">Salix brachista</name>
    <dbReference type="NCBI Taxonomy" id="2182728"/>
    <lineage>
        <taxon>Eukaryota</taxon>
        <taxon>Viridiplantae</taxon>
        <taxon>Streptophyta</taxon>
        <taxon>Embryophyta</taxon>
        <taxon>Tracheophyta</taxon>
        <taxon>Spermatophyta</taxon>
        <taxon>Magnoliopsida</taxon>
        <taxon>eudicotyledons</taxon>
        <taxon>Gunneridae</taxon>
        <taxon>Pentapetalae</taxon>
        <taxon>rosids</taxon>
        <taxon>fabids</taxon>
        <taxon>Malpighiales</taxon>
        <taxon>Salicaceae</taxon>
        <taxon>Saliceae</taxon>
        <taxon>Salix</taxon>
    </lineage>
</organism>
<feature type="region of interest" description="Disordered" evidence="1">
    <location>
        <begin position="1"/>
        <end position="26"/>
    </location>
</feature>
<keyword evidence="3" id="KW-1185">Reference proteome</keyword>
<evidence type="ECO:0000256" key="1">
    <source>
        <dbReference type="SAM" id="MobiDB-lite"/>
    </source>
</evidence>
<dbReference type="Proteomes" id="UP000326939">
    <property type="component" value="Chromosome 17"/>
</dbReference>
<feature type="compositionally biased region" description="Polar residues" evidence="1">
    <location>
        <begin position="1"/>
        <end position="22"/>
    </location>
</feature>
<sequence length="91" mass="10021">MDISSFSLTHSGKDSASSSQPTAAGIPSPPGLFCWLCCYFLSMFEPRFRVLDKFIFCGESSSRFNMPKNSIPKEAACRIIYDNLVLDGDLG</sequence>
<reference evidence="3" key="1">
    <citation type="journal article" date="2019" name="Gigascience">
        <title>De novo genome assembly of the endangered Acer yangbiense, a plant species with extremely small populations endemic to Yunnan Province, China.</title>
        <authorList>
            <person name="Yang J."/>
            <person name="Wariss H.M."/>
            <person name="Tao L."/>
            <person name="Zhang R."/>
            <person name="Yun Q."/>
            <person name="Hollingsworth P."/>
            <person name="Dao Z."/>
            <person name="Luo G."/>
            <person name="Guo H."/>
            <person name="Ma Y."/>
            <person name="Sun W."/>
        </authorList>
    </citation>
    <scope>NUCLEOTIDE SEQUENCE [LARGE SCALE GENOMIC DNA]</scope>
    <source>
        <strain evidence="3">cv. br00</strain>
    </source>
</reference>
<gene>
    <name evidence="2" type="ORF">DKX38_027480</name>
</gene>
<name>A0A5N5JCY8_9ROSI</name>
<proteinExistence type="predicted"/>
<comment type="caution">
    <text evidence="2">The sequence shown here is derived from an EMBL/GenBank/DDBJ whole genome shotgun (WGS) entry which is preliminary data.</text>
</comment>
<dbReference type="EMBL" id="VDCV01000017">
    <property type="protein sequence ID" value="KAB5516832.1"/>
    <property type="molecule type" value="Genomic_DNA"/>
</dbReference>
<dbReference type="Gene3D" id="4.10.280.50">
    <property type="match status" value="1"/>
</dbReference>
<evidence type="ECO:0000313" key="2">
    <source>
        <dbReference type="EMBL" id="KAB5516832.1"/>
    </source>
</evidence>
<evidence type="ECO:0000313" key="3">
    <source>
        <dbReference type="Proteomes" id="UP000326939"/>
    </source>
</evidence>